<organism evidence="1 2">
    <name type="scientific">Penicillium rubens (strain ATCC 28089 / DSM 1075 / NRRL 1951 / Wisconsin 54-1255)</name>
    <name type="common">Penicillium chrysogenum</name>
    <dbReference type="NCBI Taxonomy" id="500485"/>
    <lineage>
        <taxon>Eukaryota</taxon>
        <taxon>Fungi</taxon>
        <taxon>Dikarya</taxon>
        <taxon>Ascomycota</taxon>
        <taxon>Pezizomycotina</taxon>
        <taxon>Eurotiomycetes</taxon>
        <taxon>Eurotiomycetidae</taxon>
        <taxon>Eurotiales</taxon>
        <taxon>Aspergillaceae</taxon>
        <taxon>Penicillium</taxon>
        <taxon>Penicillium chrysogenum species complex</taxon>
    </lineage>
</organism>
<evidence type="ECO:0000313" key="1">
    <source>
        <dbReference type="EMBL" id="CAP97286.1"/>
    </source>
</evidence>
<accession>B6HJ74</accession>
<gene>
    <name evidence="1" type="ORF">Pc21g23890</name>
    <name evidence="1" type="ORF">PCH_Pc21g23890</name>
</gene>
<dbReference type="Proteomes" id="UP000000724">
    <property type="component" value="Contig Pc00c21"/>
</dbReference>
<dbReference type="HOGENOM" id="CLU_2264616_0_0_1"/>
<proteinExistence type="predicted"/>
<reference evidence="1 2" key="1">
    <citation type="journal article" date="2008" name="Nat. Biotechnol.">
        <title>Genome sequencing and analysis of the filamentous fungus Penicillium chrysogenum.</title>
        <authorList>
            <person name="van den Berg M.A."/>
            <person name="Albang R."/>
            <person name="Albermann K."/>
            <person name="Badger J.H."/>
            <person name="Daran J.-M."/>
            <person name="Driessen A.J.M."/>
            <person name="Garcia-Estrada C."/>
            <person name="Fedorova N.D."/>
            <person name="Harris D.M."/>
            <person name="Heijne W.H.M."/>
            <person name="Joardar V.S."/>
            <person name="Kiel J.A.K.W."/>
            <person name="Kovalchuk A."/>
            <person name="Martin J.F."/>
            <person name="Nierman W.C."/>
            <person name="Nijland J.G."/>
            <person name="Pronk J.T."/>
            <person name="Roubos J.A."/>
            <person name="van der Klei I.J."/>
            <person name="van Peij N.N.M.E."/>
            <person name="Veenhuis M."/>
            <person name="von Doehren H."/>
            <person name="Wagner C."/>
            <person name="Wortman J.R."/>
            <person name="Bovenberg R.A.L."/>
        </authorList>
    </citation>
    <scope>NUCLEOTIDE SEQUENCE [LARGE SCALE GENOMIC DNA]</scope>
    <source>
        <strain evidence="2">ATCC 28089 / DSM 1075 / NRRL 1951 / Wisconsin 54-1255</strain>
    </source>
</reference>
<name>B6HJ74_PENRW</name>
<dbReference type="VEuPathDB" id="FungiDB:PCH_Pc21g23890"/>
<evidence type="ECO:0000313" key="2">
    <source>
        <dbReference type="Proteomes" id="UP000000724"/>
    </source>
</evidence>
<dbReference type="EMBL" id="AM920436">
    <property type="protein sequence ID" value="CAP97286.1"/>
    <property type="molecule type" value="Genomic_DNA"/>
</dbReference>
<sequence length="103" mass="12077">MDGHVPRDYCPSRGVRRFLRAPETWFYPTRIMCTKYLHTTPLLVDIPIEKAWCVVCAPCGLNSLPRLTFVTMWNDLWYNKFNLLVLNAFEFTIGQYNQSMPAD</sequence>
<dbReference type="AlphaFoldDB" id="B6HJ74"/>
<protein>
    <submittedName>
        <fullName evidence="1">Uncharacterized protein</fullName>
    </submittedName>
</protein>
<keyword evidence="2" id="KW-1185">Reference proteome</keyword>